<sequence length="228" mass="26048">MESSSLTIRKLGLRDLVEDIIILILEECDVVDVVTLSATSKYFHHLAFTTIVWYSLVMKLVQRGFIDSQPDDGYLKDLSTKQLIGLVKRTLRGPESWSEMYPEPSATEKTVLRAANLFRKVVRKPPLQRPRGPVVEARRFVLHPEKAAGHEWNMQKLLPGGKYVLLNCWALRSLECWSVFEDRLVWMHTPSIDDARGLAFEADLLDDGRVLILTCHRTGAQPKTKYVC</sequence>
<organism evidence="2 3">
    <name type="scientific">Mycena venus</name>
    <dbReference type="NCBI Taxonomy" id="2733690"/>
    <lineage>
        <taxon>Eukaryota</taxon>
        <taxon>Fungi</taxon>
        <taxon>Dikarya</taxon>
        <taxon>Basidiomycota</taxon>
        <taxon>Agaricomycotina</taxon>
        <taxon>Agaricomycetes</taxon>
        <taxon>Agaricomycetidae</taxon>
        <taxon>Agaricales</taxon>
        <taxon>Marasmiineae</taxon>
        <taxon>Mycenaceae</taxon>
        <taxon>Mycena</taxon>
    </lineage>
</organism>
<gene>
    <name evidence="2" type="ORF">MVEN_01198700</name>
</gene>
<accession>A0A8H6Y1J3</accession>
<dbReference type="Pfam" id="PF00646">
    <property type="entry name" value="F-box"/>
    <property type="match status" value="1"/>
</dbReference>
<evidence type="ECO:0000313" key="3">
    <source>
        <dbReference type="Proteomes" id="UP000620124"/>
    </source>
</evidence>
<dbReference type="Proteomes" id="UP000620124">
    <property type="component" value="Unassembled WGS sequence"/>
</dbReference>
<dbReference type="SUPFAM" id="SSF81383">
    <property type="entry name" value="F-box domain"/>
    <property type="match status" value="1"/>
</dbReference>
<protein>
    <submittedName>
        <fullName evidence="2">F-box domain-containing protein</fullName>
    </submittedName>
</protein>
<proteinExistence type="predicted"/>
<dbReference type="InterPro" id="IPR036047">
    <property type="entry name" value="F-box-like_dom_sf"/>
</dbReference>
<dbReference type="CDD" id="cd09917">
    <property type="entry name" value="F-box_SF"/>
    <property type="match status" value="1"/>
</dbReference>
<comment type="caution">
    <text evidence="2">The sequence shown here is derived from an EMBL/GenBank/DDBJ whole genome shotgun (WGS) entry which is preliminary data.</text>
</comment>
<name>A0A8H6Y1J3_9AGAR</name>
<dbReference type="OrthoDB" id="3034290at2759"/>
<feature type="domain" description="F-box" evidence="1">
    <location>
        <begin position="15"/>
        <end position="48"/>
    </location>
</feature>
<keyword evidence="3" id="KW-1185">Reference proteome</keyword>
<reference evidence="2" key="1">
    <citation type="submission" date="2020-05" db="EMBL/GenBank/DDBJ databases">
        <title>Mycena genomes resolve the evolution of fungal bioluminescence.</title>
        <authorList>
            <person name="Tsai I.J."/>
        </authorList>
    </citation>
    <scope>NUCLEOTIDE SEQUENCE</scope>
    <source>
        <strain evidence="2">CCC161011</strain>
    </source>
</reference>
<dbReference type="Gene3D" id="1.20.1280.50">
    <property type="match status" value="1"/>
</dbReference>
<dbReference type="AlphaFoldDB" id="A0A8H6Y1J3"/>
<evidence type="ECO:0000259" key="1">
    <source>
        <dbReference type="Pfam" id="PF00646"/>
    </source>
</evidence>
<dbReference type="InterPro" id="IPR001810">
    <property type="entry name" value="F-box_dom"/>
</dbReference>
<dbReference type="EMBL" id="JACAZI010000009">
    <property type="protein sequence ID" value="KAF7352350.1"/>
    <property type="molecule type" value="Genomic_DNA"/>
</dbReference>
<evidence type="ECO:0000313" key="2">
    <source>
        <dbReference type="EMBL" id="KAF7352350.1"/>
    </source>
</evidence>